<evidence type="ECO:0000313" key="1">
    <source>
        <dbReference type="EMBL" id="RDX02962.1"/>
    </source>
</evidence>
<sequence>MGMQLEVNTMVVTKGNEERIGENLFKLEKAGYRIYPLDIEIELRKTKEGETSGMVIPRKVVWENDVTLLTYELVSLNSSN</sequence>
<protein>
    <recommendedName>
        <fullName evidence="3">DUF2584 domain-containing protein</fullName>
    </recommendedName>
</protein>
<reference evidence="2" key="1">
    <citation type="submission" date="2015-04" db="EMBL/GenBank/DDBJ databases">
        <authorList>
            <person name="Schardt J."/>
            <person name="Mueller-Herbst S."/>
            <person name="Scherer S."/>
            <person name="Huptas C."/>
        </authorList>
    </citation>
    <scope>NUCLEOTIDE SEQUENCE [LARGE SCALE GENOMIC DNA]</scope>
    <source>
        <strain evidence="2">Kiel-L1</strain>
    </source>
</reference>
<organism evidence="1 2">
    <name type="scientific">Listeria kieliensis</name>
    <dbReference type="NCBI Taxonomy" id="1621700"/>
    <lineage>
        <taxon>Bacteria</taxon>
        <taxon>Bacillati</taxon>
        <taxon>Bacillota</taxon>
        <taxon>Bacilli</taxon>
        <taxon>Bacillales</taxon>
        <taxon>Listeriaceae</taxon>
        <taxon>Listeria</taxon>
    </lineage>
</organism>
<dbReference type="AlphaFoldDB" id="A0A3D8TVP1"/>
<dbReference type="InterPro" id="IPR019699">
    <property type="entry name" value="DUF2584"/>
</dbReference>
<proteinExistence type="predicted"/>
<accession>A0A3D8TVP1</accession>
<dbReference type="EMBL" id="LARY01000001">
    <property type="protein sequence ID" value="RDX02962.1"/>
    <property type="molecule type" value="Genomic_DNA"/>
</dbReference>
<gene>
    <name evidence="1" type="ORF">UR08_05555</name>
</gene>
<dbReference type="InterPro" id="IPR015947">
    <property type="entry name" value="PUA-like_sf"/>
</dbReference>
<dbReference type="SUPFAM" id="SSF88697">
    <property type="entry name" value="PUA domain-like"/>
    <property type="match status" value="1"/>
</dbReference>
<evidence type="ECO:0008006" key="3">
    <source>
        <dbReference type="Google" id="ProtNLM"/>
    </source>
</evidence>
<comment type="caution">
    <text evidence="1">The sequence shown here is derived from an EMBL/GenBank/DDBJ whole genome shotgun (WGS) entry which is preliminary data.</text>
</comment>
<dbReference type="Proteomes" id="UP000257055">
    <property type="component" value="Unassembled WGS sequence"/>
</dbReference>
<dbReference type="Pfam" id="PF10763">
    <property type="entry name" value="DUF2584"/>
    <property type="match status" value="1"/>
</dbReference>
<dbReference type="RefSeq" id="WP_115752653.1">
    <property type="nucleotide sequence ID" value="NZ_LARY01000001.1"/>
</dbReference>
<evidence type="ECO:0000313" key="2">
    <source>
        <dbReference type="Proteomes" id="UP000257055"/>
    </source>
</evidence>
<keyword evidence="2" id="KW-1185">Reference proteome</keyword>
<dbReference type="Gene3D" id="2.40.240.20">
    <property type="entry name" value="Hypothetical PUA domain-like, domain 1"/>
    <property type="match status" value="1"/>
</dbReference>
<name>A0A3D8TVP1_9LIST</name>